<dbReference type="PANTHER" id="PTHR23290:SF0">
    <property type="entry name" value="RRNA N6-ADENOSINE-METHYLTRANSFERASE METTL5"/>
    <property type="match status" value="1"/>
</dbReference>
<reference evidence="2" key="3">
    <citation type="submission" date="2018-10" db="EMBL/GenBank/DDBJ databases">
        <authorList>
            <person name="Hovde B."/>
            <person name="Zhang X."/>
        </authorList>
    </citation>
    <scope>NUCLEOTIDE SEQUENCE [LARGE SCALE GENOMIC DNA]</scope>
    <source>
        <strain evidence="2">UTEX 25</strain>
    </source>
</reference>
<dbReference type="InterPro" id="IPR051720">
    <property type="entry name" value="rRNA_MeTrfase/Polyamine_Synth"/>
</dbReference>
<sequence length="204" mass="22265">MPGWCWREGKAHHVIHQIQLKVANSYGEFEGKVVADLGCGTGMLAIGAAALGAGQVLAFDLDQDALETAQENVRGIFGDSDDEADDDGAAQIEFVRSDVRLLAEQQPRLHVDTVIMNPPFGTRQKGVDMDFLRAAAGIAGTSVYSLHKTSTRDFIQKFAVKTLGLATGAATVVAQLRYDLPPTYAFHRLKSKDIEVDLWRFQMS</sequence>
<dbReference type="KEGG" id="apro:F751_4019"/>
<dbReference type="PANTHER" id="PTHR23290">
    <property type="entry name" value="RRNA N6-ADENOSINE-METHYLTRANSFERASE METTL5"/>
    <property type="match status" value="1"/>
</dbReference>
<dbReference type="InterPro" id="IPR029063">
    <property type="entry name" value="SAM-dependent_MTases_sf"/>
</dbReference>
<accession>A0A087SE40</accession>
<dbReference type="SUPFAM" id="SSF53335">
    <property type="entry name" value="S-adenosyl-L-methionine-dependent methyltransferases"/>
    <property type="match status" value="1"/>
</dbReference>
<evidence type="ECO:0000313" key="2">
    <source>
        <dbReference type="EMBL" id="RMZ52625.1"/>
    </source>
</evidence>
<dbReference type="RefSeq" id="XP_011396872.1">
    <property type="nucleotide sequence ID" value="XM_011398570.1"/>
</dbReference>
<dbReference type="STRING" id="3075.A0A087SE40"/>
<dbReference type="EMBL" id="QOKY01000202">
    <property type="protein sequence ID" value="RMZ52625.1"/>
    <property type="molecule type" value="Genomic_DNA"/>
</dbReference>
<dbReference type="Proteomes" id="UP000279271">
    <property type="component" value="Unassembled WGS sequence"/>
</dbReference>
<dbReference type="Proteomes" id="UP000028924">
    <property type="component" value="Unassembled WGS sequence"/>
</dbReference>
<reference evidence="4" key="2">
    <citation type="journal article" date="2018" name="Algal Res.">
        <title>Characterization of plant carbon substrate utilization by Auxenochlorella protothecoides.</title>
        <authorList>
            <person name="Vogler B.W."/>
            <person name="Starkenburg S.R."/>
            <person name="Sudasinghe N."/>
            <person name="Schambach J.Y."/>
            <person name="Rollin J.A."/>
            <person name="Pattathil S."/>
            <person name="Barry A.N."/>
        </authorList>
    </citation>
    <scope>NUCLEOTIDE SEQUENCE [LARGE SCALE GENOMIC DNA]</scope>
    <source>
        <strain evidence="4">UTEX 25</strain>
    </source>
</reference>
<protein>
    <submittedName>
        <fullName evidence="1">Methyltransferase-like protein 5</fullName>
    </submittedName>
</protein>
<reference evidence="2" key="4">
    <citation type="submission" date="2018-11" db="EMBL/GenBank/DDBJ databases">
        <title>Characterization of plant carbon substrate utilization by Auxenochlorella protothecoides.</title>
        <authorList>
            <person name="Vogler B.W."/>
            <person name="Starkenburg S.R."/>
            <person name="Sudasinghe N."/>
            <person name="Schambach J.Y."/>
            <person name="Rollin J.A."/>
            <person name="Pattathil S."/>
            <person name="Barry A.N."/>
        </authorList>
    </citation>
    <scope>NUCLEOTIDE SEQUENCE [LARGE SCALE GENOMIC DNA]</scope>
    <source>
        <strain evidence="2">UTEX 25</strain>
    </source>
</reference>
<evidence type="ECO:0000313" key="1">
    <source>
        <dbReference type="EMBL" id="KFM23994.1"/>
    </source>
</evidence>
<proteinExistence type="predicted"/>
<dbReference type="GO" id="GO:0003676">
    <property type="term" value="F:nucleic acid binding"/>
    <property type="evidence" value="ECO:0007669"/>
    <property type="project" value="InterPro"/>
</dbReference>
<gene>
    <name evidence="2" type="ORF">APUTEX25_000744</name>
    <name evidence="1" type="ORF">F751_4019</name>
</gene>
<dbReference type="InterPro" id="IPR002052">
    <property type="entry name" value="DNA_methylase_N6_adenine_CS"/>
</dbReference>
<dbReference type="GO" id="GO:0008988">
    <property type="term" value="F:rRNA (adenine-N6-)-methyltransferase activity"/>
    <property type="evidence" value="ECO:0007669"/>
    <property type="project" value="TreeGrafter"/>
</dbReference>
<dbReference type="EMBL" id="KL662103">
    <property type="protein sequence ID" value="KFM23994.1"/>
    <property type="molecule type" value="Genomic_DNA"/>
</dbReference>
<name>A0A087SE40_AUXPR</name>
<reference evidence="1 3" key="1">
    <citation type="journal article" date="2014" name="BMC Genomics">
        <title>Oil accumulation mechanisms of the oleaginous microalga Chlorella protothecoides revealed through its genome, transcriptomes, and proteomes.</title>
        <authorList>
            <person name="Gao C."/>
            <person name="Wang Y."/>
            <person name="Shen Y."/>
            <person name="Yan D."/>
            <person name="He X."/>
            <person name="Dai J."/>
            <person name="Wu Q."/>
        </authorList>
    </citation>
    <scope>NUCLEOTIDE SEQUENCE [LARGE SCALE GENOMIC DNA]</scope>
    <source>
        <strain evidence="1 3">0710</strain>
    </source>
</reference>
<evidence type="ECO:0000313" key="3">
    <source>
        <dbReference type="Proteomes" id="UP000028924"/>
    </source>
</evidence>
<evidence type="ECO:0000313" key="4">
    <source>
        <dbReference type="Proteomes" id="UP000279271"/>
    </source>
</evidence>
<dbReference type="AlphaFoldDB" id="A0A087SE40"/>
<dbReference type="OrthoDB" id="7848332at2759"/>
<dbReference type="CDD" id="cd02440">
    <property type="entry name" value="AdoMet_MTases"/>
    <property type="match status" value="1"/>
</dbReference>
<keyword evidence="1" id="KW-0489">Methyltransferase</keyword>
<dbReference type="eggNOG" id="KOG3420">
    <property type="taxonomic scope" value="Eukaryota"/>
</dbReference>
<dbReference type="GeneID" id="23615410"/>
<keyword evidence="3" id="KW-1185">Reference proteome</keyword>
<dbReference type="Pfam" id="PF06325">
    <property type="entry name" value="PrmA"/>
    <property type="match status" value="1"/>
</dbReference>
<dbReference type="PROSITE" id="PS00092">
    <property type="entry name" value="N6_MTASE"/>
    <property type="match status" value="1"/>
</dbReference>
<keyword evidence="1" id="KW-0808">Transferase</keyword>
<dbReference type="Gene3D" id="3.40.50.150">
    <property type="entry name" value="Vaccinia Virus protein VP39"/>
    <property type="match status" value="1"/>
</dbReference>
<organism evidence="1 3">
    <name type="scientific">Auxenochlorella protothecoides</name>
    <name type="common">Green microalga</name>
    <name type="synonym">Chlorella protothecoides</name>
    <dbReference type="NCBI Taxonomy" id="3075"/>
    <lineage>
        <taxon>Eukaryota</taxon>
        <taxon>Viridiplantae</taxon>
        <taxon>Chlorophyta</taxon>
        <taxon>core chlorophytes</taxon>
        <taxon>Trebouxiophyceae</taxon>
        <taxon>Chlorellales</taxon>
        <taxon>Chlorellaceae</taxon>
        <taxon>Auxenochlorella</taxon>
    </lineage>
</organism>